<dbReference type="AlphaFoldDB" id="A0A286E2Y4"/>
<proteinExistence type="predicted"/>
<evidence type="ECO:0000313" key="2">
    <source>
        <dbReference type="Proteomes" id="UP000219072"/>
    </source>
</evidence>
<keyword evidence="2" id="KW-1185">Reference proteome</keyword>
<protein>
    <submittedName>
        <fullName evidence="1">Uncharacterized protein</fullName>
    </submittedName>
</protein>
<gene>
    <name evidence="1" type="ORF">SAMN06297387_12169</name>
</gene>
<organism evidence="1 2">
    <name type="scientific">Streptomyces zhaozhouensis</name>
    <dbReference type="NCBI Taxonomy" id="1300267"/>
    <lineage>
        <taxon>Bacteria</taxon>
        <taxon>Bacillati</taxon>
        <taxon>Actinomycetota</taxon>
        <taxon>Actinomycetes</taxon>
        <taxon>Kitasatosporales</taxon>
        <taxon>Streptomycetaceae</taxon>
        <taxon>Streptomyces</taxon>
    </lineage>
</organism>
<sequence length="108" mass="11854">MTVETAELSAALERAADRLRRLPESRLRRGAADRGRALADELTRRAQLLEEPHAGGTRRVPDAGLWAVGDQIAVTGDDLARAIARVEDRDRARRELAEALRLVDGFTG</sequence>
<dbReference type="Proteomes" id="UP000219072">
    <property type="component" value="Unassembled WGS sequence"/>
</dbReference>
<name>A0A286E2Y4_9ACTN</name>
<accession>A0A286E2Y4</accession>
<dbReference type="EMBL" id="OCNE01000021">
    <property type="protein sequence ID" value="SOD65253.1"/>
    <property type="molecule type" value="Genomic_DNA"/>
</dbReference>
<reference evidence="1 2" key="1">
    <citation type="submission" date="2017-09" db="EMBL/GenBank/DDBJ databases">
        <authorList>
            <person name="Ehlers B."/>
            <person name="Leendertz F.H."/>
        </authorList>
    </citation>
    <scope>NUCLEOTIDE SEQUENCE [LARGE SCALE GENOMIC DNA]</scope>
    <source>
        <strain evidence="1 2">CGMCC 4.7095</strain>
    </source>
</reference>
<evidence type="ECO:0000313" key="1">
    <source>
        <dbReference type="EMBL" id="SOD65253.1"/>
    </source>
</evidence>